<proteinExistence type="predicted"/>
<dbReference type="AlphaFoldDB" id="A0A161ZVG0"/>
<feature type="domain" description="Myb-like" evidence="5">
    <location>
        <begin position="62"/>
        <end position="112"/>
    </location>
</feature>
<keyword evidence="4" id="KW-0539">Nucleus</keyword>
<protein>
    <submittedName>
        <fullName evidence="7">Uncharacterized protein</fullName>
    </submittedName>
</protein>
<evidence type="ECO:0000256" key="2">
    <source>
        <dbReference type="ARBA" id="ARBA00022737"/>
    </source>
</evidence>
<dbReference type="PROSITE" id="PS50090">
    <property type="entry name" value="MYB_LIKE"/>
    <property type="match status" value="2"/>
</dbReference>
<dbReference type="Gene3D" id="1.10.10.60">
    <property type="entry name" value="Homeodomain-like"/>
    <property type="match status" value="2"/>
</dbReference>
<evidence type="ECO:0000259" key="5">
    <source>
        <dbReference type="PROSITE" id="PS50090"/>
    </source>
</evidence>
<evidence type="ECO:0000259" key="6">
    <source>
        <dbReference type="PROSITE" id="PS51294"/>
    </source>
</evidence>
<feature type="domain" description="HTH myb-type" evidence="6">
    <location>
        <begin position="9"/>
        <end position="61"/>
    </location>
</feature>
<dbReference type="GO" id="GO:0003677">
    <property type="term" value="F:DNA binding"/>
    <property type="evidence" value="ECO:0007669"/>
    <property type="project" value="UniProtKB-KW"/>
</dbReference>
<keyword evidence="2" id="KW-0677">Repeat</keyword>
<keyword evidence="3" id="KW-0238">DNA-binding</keyword>
<sequence>MGRQPCCDKVGLKRGPWSSEEDRKLINFILNNGIICWRTMPKLAGLLRCGKSCRLRWINYLRPDLKRGMFTETEENQIIQLHALLGNRWSKIASHFPGRTDNEIKNHWNTRIKKRVKTIQDEEKTQVNTESTVLKDQEQASETTLTDKNVQSFNAANEYLNLLDVELWLNQETIDTSGSYSTSFSLEDSVNPSMGESLHIQEDSVQQWVDSADSMLSWDAFCSSIFPTHILPIV</sequence>
<accession>A0A161ZVG0</accession>
<dbReference type="Pfam" id="PF00249">
    <property type="entry name" value="Myb_DNA-binding"/>
    <property type="match status" value="2"/>
</dbReference>
<dbReference type="PROSITE" id="PS51294">
    <property type="entry name" value="HTH_MYB"/>
    <property type="match status" value="2"/>
</dbReference>
<dbReference type="Proteomes" id="UP000077755">
    <property type="component" value="Chromosome 6"/>
</dbReference>
<keyword evidence="9" id="KW-1185">Reference proteome</keyword>
<name>A0A161ZVG0_DAUCS</name>
<comment type="subcellular location">
    <subcellularLocation>
        <location evidence="1">Nucleus</location>
    </subcellularLocation>
</comment>
<dbReference type="Gramene" id="KZM90880">
    <property type="protein sequence ID" value="KZM90880"/>
    <property type="gene ID" value="DCAR_021755"/>
</dbReference>
<feature type="domain" description="Myb-like" evidence="5">
    <location>
        <begin position="9"/>
        <end position="61"/>
    </location>
</feature>
<gene>
    <name evidence="7" type="ORF">DCAR_021755</name>
    <name evidence="8" type="ORF">DCAR_0624451</name>
</gene>
<evidence type="ECO:0000256" key="4">
    <source>
        <dbReference type="ARBA" id="ARBA00023242"/>
    </source>
</evidence>
<dbReference type="OrthoDB" id="2143914at2759"/>
<evidence type="ECO:0000256" key="1">
    <source>
        <dbReference type="ARBA" id="ARBA00004123"/>
    </source>
</evidence>
<dbReference type="GO" id="GO:0005634">
    <property type="term" value="C:nucleus"/>
    <property type="evidence" value="ECO:0007669"/>
    <property type="project" value="UniProtKB-SubCell"/>
</dbReference>
<evidence type="ECO:0000313" key="7">
    <source>
        <dbReference type="EMBL" id="KZM90880.1"/>
    </source>
</evidence>
<dbReference type="FunFam" id="1.10.10.60:FF:000001">
    <property type="entry name" value="MYB-related transcription factor"/>
    <property type="match status" value="1"/>
</dbReference>
<dbReference type="EMBL" id="LNRQ01000006">
    <property type="protein sequence ID" value="KZM90880.1"/>
    <property type="molecule type" value="Genomic_DNA"/>
</dbReference>
<dbReference type="SUPFAM" id="SSF46689">
    <property type="entry name" value="Homeodomain-like"/>
    <property type="match status" value="1"/>
</dbReference>
<reference evidence="7" key="1">
    <citation type="journal article" date="2016" name="Nat. Genet.">
        <title>A high-quality carrot genome assembly provides new insights into carotenoid accumulation and asterid genome evolution.</title>
        <authorList>
            <person name="Iorizzo M."/>
            <person name="Ellison S."/>
            <person name="Senalik D."/>
            <person name="Zeng P."/>
            <person name="Satapoomin P."/>
            <person name="Huang J."/>
            <person name="Bowman M."/>
            <person name="Iovene M."/>
            <person name="Sanseverino W."/>
            <person name="Cavagnaro P."/>
            <person name="Yildiz M."/>
            <person name="Macko-Podgorni A."/>
            <person name="Moranska E."/>
            <person name="Grzebelus E."/>
            <person name="Grzebelus D."/>
            <person name="Ashrafi H."/>
            <person name="Zheng Z."/>
            <person name="Cheng S."/>
            <person name="Spooner D."/>
            <person name="Van Deynze A."/>
            <person name="Simon P."/>
        </authorList>
    </citation>
    <scope>NUCLEOTIDE SEQUENCE [LARGE SCALE GENOMIC DNA]</scope>
    <source>
        <tissue evidence="7">Leaf</tissue>
    </source>
</reference>
<dbReference type="KEGG" id="dcr:108225359"/>
<evidence type="ECO:0000313" key="9">
    <source>
        <dbReference type="Proteomes" id="UP000077755"/>
    </source>
</evidence>
<dbReference type="PANTHER" id="PTHR47999:SF68">
    <property type="entry name" value="MYB DOMAIN PROTEIN 40"/>
    <property type="match status" value="1"/>
</dbReference>
<dbReference type="InterPro" id="IPR001005">
    <property type="entry name" value="SANT/Myb"/>
</dbReference>
<evidence type="ECO:0000256" key="3">
    <source>
        <dbReference type="ARBA" id="ARBA00023125"/>
    </source>
</evidence>
<dbReference type="SMART" id="SM00717">
    <property type="entry name" value="SANT"/>
    <property type="match status" value="2"/>
</dbReference>
<dbReference type="EMBL" id="CP093348">
    <property type="protein sequence ID" value="WOH05039.1"/>
    <property type="molecule type" value="Genomic_DNA"/>
</dbReference>
<reference evidence="8" key="2">
    <citation type="submission" date="2022-03" db="EMBL/GenBank/DDBJ databases">
        <title>Draft title - Genomic analysis of global carrot germplasm unveils the trajectory of domestication and the origin of high carotenoid orange carrot.</title>
        <authorList>
            <person name="Iorizzo M."/>
            <person name="Ellison S."/>
            <person name="Senalik D."/>
            <person name="Macko-Podgorni A."/>
            <person name="Grzebelus D."/>
            <person name="Bostan H."/>
            <person name="Rolling W."/>
            <person name="Curaba J."/>
            <person name="Simon P."/>
        </authorList>
    </citation>
    <scope>NUCLEOTIDE SEQUENCE</scope>
    <source>
        <tissue evidence="8">Leaf</tissue>
    </source>
</reference>
<dbReference type="CDD" id="cd00167">
    <property type="entry name" value="SANT"/>
    <property type="match status" value="2"/>
</dbReference>
<dbReference type="InterPro" id="IPR009057">
    <property type="entry name" value="Homeodomain-like_sf"/>
</dbReference>
<dbReference type="InterPro" id="IPR017930">
    <property type="entry name" value="Myb_dom"/>
</dbReference>
<dbReference type="OMA" id="AFTNTNQ"/>
<evidence type="ECO:0000313" key="8">
    <source>
        <dbReference type="EMBL" id="WOH05039.1"/>
    </source>
</evidence>
<dbReference type="InterPro" id="IPR015495">
    <property type="entry name" value="Myb_TF_plants"/>
</dbReference>
<feature type="domain" description="HTH myb-type" evidence="6">
    <location>
        <begin position="62"/>
        <end position="116"/>
    </location>
</feature>
<dbReference type="PANTHER" id="PTHR47999">
    <property type="entry name" value="TRANSCRIPTION FACTOR MYB8-RELATED-RELATED"/>
    <property type="match status" value="1"/>
</dbReference>
<organism evidence="7">
    <name type="scientific">Daucus carota subsp. sativus</name>
    <name type="common">Carrot</name>
    <dbReference type="NCBI Taxonomy" id="79200"/>
    <lineage>
        <taxon>Eukaryota</taxon>
        <taxon>Viridiplantae</taxon>
        <taxon>Streptophyta</taxon>
        <taxon>Embryophyta</taxon>
        <taxon>Tracheophyta</taxon>
        <taxon>Spermatophyta</taxon>
        <taxon>Magnoliopsida</taxon>
        <taxon>eudicotyledons</taxon>
        <taxon>Gunneridae</taxon>
        <taxon>Pentapetalae</taxon>
        <taxon>asterids</taxon>
        <taxon>campanulids</taxon>
        <taxon>Apiales</taxon>
        <taxon>Apiaceae</taxon>
        <taxon>Apioideae</taxon>
        <taxon>Scandiceae</taxon>
        <taxon>Daucinae</taxon>
        <taxon>Daucus</taxon>
        <taxon>Daucus sect. Daucus</taxon>
    </lineage>
</organism>